<dbReference type="Proteomes" id="UP000034044">
    <property type="component" value="Unassembled WGS sequence"/>
</dbReference>
<reference evidence="4 5" key="1">
    <citation type="journal article" date="2015" name="Nature">
        <title>rRNA introns, odd ribosomes, and small enigmatic genomes across a large radiation of phyla.</title>
        <authorList>
            <person name="Brown C.T."/>
            <person name="Hug L.A."/>
            <person name="Thomas B.C."/>
            <person name="Sharon I."/>
            <person name="Castelle C.J."/>
            <person name="Singh A."/>
            <person name="Wilkins M.J."/>
            <person name="Williams K.H."/>
            <person name="Banfield J.F."/>
        </authorList>
    </citation>
    <scope>NUCLEOTIDE SEQUENCE [LARGE SCALE GENOMIC DNA]</scope>
</reference>
<keyword evidence="4" id="KW-0030">Aminoacyl-tRNA synthetase</keyword>
<keyword evidence="2" id="KW-0547">Nucleotide-binding</keyword>
<evidence type="ECO:0000313" key="5">
    <source>
        <dbReference type="Proteomes" id="UP000034044"/>
    </source>
</evidence>
<dbReference type="EMBL" id="LBSR01000012">
    <property type="protein sequence ID" value="KKQ21858.1"/>
    <property type="molecule type" value="Genomic_DNA"/>
</dbReference>
<dbReference type="InterPro" id="IPR009080">
    <property type="entry name" value="tRNAsynth_Ia_anticodon-bd"/>
</dbReference>
<dbReference type="Pfam" id="PF19302">
    <property type="entry name" value="DUF5915"/>
    <property type="match status" value="1"/>
</dbReference>
<dbReference type="PANTHER" id="PTHR42780:SF1">
    <property type="entry name" value="ISOLEUCINE--TRNA LIGASE, CYTOPLASMIC"/>
    <property type="match status" value="1"/>
</dbReference>
<gene>
    <name evidence="4" type="ORF">US36_C0012G0017</name>
</gene>
<dbReference type="SUPFAM" id="SSF47323">
    <property type="entry name" value="Anticodon-binding domain of a subclass of class I aminoacyl-tRNA synthetases"/>
    <property type="match status" value="1"/>
</dbReference>
<sequence>MQNWPKYKALPKNEKDILEKMKIVRDVVEKALALRQKAGIKVRQPLASIKIKNQSASWRTKIKNNEDLLNLIKEEVNVKEIIFDENVKNEMELDMVITPELKVEGHLRELIRIIQDLRKEAGYTPKDRAILHIEADDYFKRLISNNMENLKKDIGVKTIELAKTEKFEAEIETKIDDSKIWLGIKKI</sequence>
<accession>A0A0G0FS36</accession>
<dbReference type="GO" id="GO:0006428">
    <property type="term" value="P:isoleucyl-tRNA aminoacylation"/>
    <property type="evidence" value="ECO:0007669"/>
    <property type="project" value="TreeGrafter"/>
</dbReference>
<keyword evidence="3" id="KW-0067">ATP-binding</keyword>
<keyword evidence="1" id="KW-0436">Ligase</keyword>
<comment type="caution">
    <text evidence="4">The sequence shown here is derived from an EMBL/GenBank/DDBJ whole genome shotgun (WGS) entry which is preliminary data.</text>
</comment>
<dbReference type="PATRIC" id="fig|1619010.3.peg.429"/>
<organism evidence="4 5">
    <name type="scientific">Candidatus Wolfebacteria bacterium GW2011_GWC1_37_10</name>
    <dbReference type="NCBI Taxonomy" id="1619010"/>
    <lineage>
        <taxon>Bacteria</taxon>
        <taxon>Candidatus Wolfeibacteriota</taxon>
    </lineage>
</organism>
<dbReference type="GO" id="GO:0004822">
    <property type="term" value="F:isoleucine-tRNA ligase activity"/>
    <property type="evidence" value="ECO:0007669"/>
    <property type="project" value="InterPro"/>
</dbReference>
<dbReference type="InterPro" id="IPR023586">
    <property type="entry name" value="Ile-tRNA-ligase_type2"/>
</dbReference>
<evidence type="ECO:0000256" key="3">
    <source>
        <dbReference type="ARBA" id="ARBA00022840"/>
    </source>
</evidence>
<dbReference type="GO" id="GO:0005524">
    <property type="term" value="F:ATP binding"/>
    <property type="evidence" value="ECO:0007669"/>
    <property type="project" value="UniProtKB-KW"/>
</dbReference>
<proteinExistence type="predicted"/>
<dbReference type="AlphaFoldDB" id="A0A0G0FS36"/>
<evidence type="ECO:0000256" key="2">
    <source>
        <dbReference type="ARBA" id="ARBA00022741"/>
    </source>
</evidence>
<name>A0A0G0FS36_9BACT</name>
<dbReference type="PANTHER" id="PTHR42780">
    <property type="entry name" value="SOLEUCYL-TRNA SYNTHETASE"/>
    <property type="match status" value="1"/>
</dbReference>
<evidence type="ECO:0000313" key="4">
    <source>
        <dbReference type="EMBL" id="KKQ21858.1"/>
    </source>
</evidence>
<protein>
    <submittedName>
        <fullName evidence="4">Isoleucyl-tRNA synthetase</fullName>
    </submittedName>
</protein>
<evidence type="ECO:0000256" key="1">
    <source>
        <dbReference type="ARBA" id="ARBA00022598"/>
    </source>
</evidence>